<evidence type="ECO:0000313" key="1">
    <source>
        <dbReference type="EMBL" id="KAF5838274.1"/>
    </source>
</evidence>
<name>A0ABQ7GUH8_DUNSA</name>
<dbReference type="Proteomes" id="UP000815325">
    <property type="component" value="Unassembled WGS sequence"/>
</dbReference>
<comment type="caution">
    <text evidence="1">The sequence shown here is derived from an EMBL/GenBank/DDBJ whole genome shotgun (WGS) entry which is preliminary data.</text>
</comment>
<keyword evidence="2" id="KW-1185">Reference proteome</keyword>
<evidence type="ECO:0000313" key="2">
    <source>
        <dbReference type="Proteomes" id="UP000815325"/>
    </source>
</evidence>
<sequence length="98" mass="11018">MDWSTDGKLQELMCMVLLRHTLDQTTTACFPSNCISMLCMVRTFCAGEPFAVSETNWFCSLRTIGMLICVLFERSKAQSCYVSPPALSQRCNFQTLSA</sequence>
<organism evidence="1 2">
    <name type="scientific">Dunaliella salina</name>
    <name type="common">Green alga</name>
    <name type="synonym">Protococcus salinus</name>
    <dbReference type="NCBI Taxonomy" id="3046"/>
    <lineage>
        <taxon>Eukaryota</taxon>
        <taxon>Viridiplantae</taxon>
        <taxon>Chlorophyta</taxon>
        <taxon>core chlorophytes</taxon>
        <taxon>Chlorophyceae</taxon>
        <taxon>CS clade</taxon>
        <taxon>Chlamydomonadales</taxon>
        <taxon>Dunaliellaceae</taxon>
        <taxon>Dunaliella</taxon>
    </lineage>
</organism>
<protein>
    <recommendedName>
        <fullName evidence="3">Encoded protein</fullName>
    </recommendedName>
</protein>
<dbReference type="EMBL" id="MU069585">
    <property type="protein sequence ID" value="KAF5838274.1"/>
    <property type="molecule type" value="Genomic_DNA"/>
</dbReference>
<reference evidence="1" key="1">
    <citation type="submission" date="2017-08" db="EMBL/GenBank/DDBJ databases">
        <authorList>
            <person name="Polle J.E."/>
            <person name="Barry K."/>
            <person name="Cushman J."/>
            <person name="Schmutz J."/>
            <person name="Tran D."/>
            <person name="Hathwaick L.T."/>
            <person name="Yim W.C."/>
            <person name="Jenkins J."/>
            <person name="Mckie-Krisberg Z.M."/>
            <person name="Prochnik S."/>
            <person name="Lindquist E."/>
            <person name="Dockter R.B."/>
            <person name="Adam C."/>
            <person name="Molina H."/>
            <person name="Bunkerborg J."/>
            <person name="Jin E."/>
            <person name="Buchheim M."/>
            <person name="Magnuson J."/>
        </authorList>
    </citation>
    <scope>NUCLEOTIDE SEQUENCE</scope>
    <source>
        <strain evidence="1">CCAP 19/18</strain>
    </source>
</reference>
<gene>
    <name evidence="1" type="ORF">DUNSADRAFT_3190</name>
</gene>
<accession>A0ABQ7GUH8</accession>
<evidence type="ECO:0008006" key="3">
    <source>
        <dbReference type="Google" id="ProtNLM"/>
    </source>
</evidence>
<proteinExistence type="predicted"/>